<evidence type="ECO:0000313" key="3">
    <source>
        <dbReference type="Proteomes" id="UP000070412"/>
    </source>
</evidence>
<accession>A0A834VFS0</accession>
<reference evidence="3" key="1">
    <citation type="journal article" date="2020" name="PLoS Negl. Trop. Dis.">
        <title>High-quality nuclear genome for Sarcoptes scabiei-A critical resource for a neglected parasite.</title>
        <authorList>
            <person name="Korhonen P.K."/>
            <person name="Gasser R.B."/>
            <person name="Ma G."/>
            <person name="Wang T."/>
            <person name="Stroehlein A.J."/>
            <person name="Young N.D."/>
            <person name="Ang C.S."/>
            <person name="Fernando D.D."/>
            <person name="Lu H.C."/>
            <person name="Taylor S."/>
            <person name="Reynolds S.L."/>
            <person name="Mofiz E."/>
            <person name="Najaraj S.H."/>
            <person name="Gowda H."/>
            <person name="Madugundu A."/>
            <person name="Renuse S."/>
            <person name="Holt D."/>
            <person name="Pandey A."/>
            <person name="Papenfuss A.T."/>
            <person name="Fischer K."/>
        </authorList>
    </citation>
    <scope>NUCLEOTIDE SEQUENCE [LARGE SCALE GENOMIC DNA]</scope>
</reference>
<organism evidence="1">
    <name type="scientific">Sarcoptes scabiei</name>
    <name type="common">Itch mite</name>
    <name type="synonym">Acarus scabiei</name>
    <dbReference type="NCBI Taxonomy" id="52283"/>
    <lineage>
        <taxon>Eukaryota</taxon>
        <taxon>Metazoa</taxon>
        <taxon>Ecdysozoa</taxon>
        <taxon>Arthropoda</taxon>
        <taxon>Chelicerata</taxon>
        <taxon>Arachnida</taxon>
        <taxon>Acari</taxon>
        <taxon>Acariformes</taxon>
        <taxon>Sarcoptiformes</taxon>
        <taxon>Astigmata</taxon>
        <taxon>Psoroptidia</taxon>
        <taxon>Sarcoptoidea</taxon>
        <taxon>Sarcoptidae</taxon>
        <taxon>Sarcoptinae</taxon>
        <taxon>Sarcoptes</taxon>
    </lineage>
</organism>
<dbReference type="PANTHER" id="PTHR37159:SF1">
    <property type="entry name" value="GH11867P"/>
    <property type="match status" value="1"/>
</dbReference>
<reference evidence="2" key="3">
    <citation type="submission" date="2022-06" db="UniProtKB">
        <authorList>
            <consortium name="EnsemblMetazoa"/>
        </authorList>
    </citation>
    <scope>IDENTIFICATION</scope>
</reference>
<reference evidence="1" key="2">
    <citation type="submission" date="2020-01" db="EMBL/GenBank/DDBJ databases">
        <authorList>
            <person name="Korhonen P.K.K."/>
            <person name="Guangxu M.G."/>
            <person name="Wang T.W."/>
            <person name="Stroehlein A.J.S."/>
            <person name="Young N.D."/>
            <person name="Ang C.-S.A."/>
            <person name="Fernando D.W.F."/>
            <person name="Lu H.L."/>
            <person name="Taylor S.T."/>
            <person name="Ehtesham M.E.M."/>
            <person name="Najaraj S.H.N."/>
            <person name="Harsha G.H.G."/>
            <person name="Madugundu A.M."/>
            <person name="Renuse S.R."/>
            <person name="Holt D.H."/>
            <person name="Pandey A.P."/>
            <person name="Papenfuss A.P."/>
            <person name="Gasser R.B.G."/>
            <person name="Fischer K.F."/>
        </authorList>
    </citation>
    <scope>NUCLEOTIDE SEQUENCE</scope>
    <source>
        <strain evidence="1">SSS_KF_BRIS2020</strain>
    </source>
</reference>
<evidence type="ECO:0000313" key="1">
    <source>
        <dbReference type="EMBL" id="KAF7494025.1"/>
    </source>
</evidence>
<protein>
    <recommendedName>
        <fullName evidence="4">ER-bound oxygenase mpaB/mpaB'/Rubber oxygenase catalytic domain-containing protein</fullName>
    </recommendedName>
</protein>
<sequence>MIDHNKLAEKWRILASVGPKTKGPRKENPLMKPPDWYDPVRFRKSQEISRKYFLSLNIAHFIGNILLVHLPDVLVPVVASGNSASPSRVFFRILSTINHILSWYDDDPFDSRTKTHQSLTRVRRNCHMAVSKLMNEKYPRKNRLWLSQFDMAMTQWSLIGIVAIRPIECGFHGCTREEFEEFFYFWKVMGHCVGLEDRFNICYGLDGFDETKEFLQICFDKCYKVHLDEQSVPVLIGMDLTKGVFLALESVIPRILFSFEGFMKIWYDTLGVRHPIVLDRWLTKISYESNRFVFKYLLRFRLINTIISWLFFWSIQMLFKQKQYIDAYCERNYPTIKYSVDSEYFNRIDNDSSMIDDDHLDGDDRESKPPNHSKSIDSNRSKIIEHIGTETKQIYEIQNYFYIPHF</sequence>
<keyword evidence="3" id="KW-1185">Reference proteome</keyword>
<gene>
    <name evidence="1" type="ORF">SSS_2174</name>
</gene>
<dbReference type="Proteomes" id="UP000070412">
    <property type="component" value="Unassembled WGS sequence"/>
</dbReference>
<evidence type="ECO:0000313" key="2">
    <source>
        <dbReference type="EnsemblMetazoa" id="KAF7494025.1"/>
    </source>
</evidence>
<dbReference type="EnsemblMetazoa" id="SSS_2174s_mrna">
    <property type="protein sequence ID" value="KAF7494025.1"/>
    <property type="gene ID" value="SSS_2174"/>
</dbReference>
<dbReference type="PANTHER" id="PTHR37159">
    <property type="entry name" value="GH11867P"/>
    <property type="match status" value="1"/>
</dbReference>
<evidence type="ECO:0008006" key="4">
    <source>
        <dbReference type="Google" id="ProtNLM"/>
    </source>
</evidence>
<dbReference type="EMBL" id="WVUK01000054">
    <property type="protein sequence ID" value="KAF7494025.1"/>
    <property type="molecule type" value="Genomic_DNA"/>
</dbReference>
<name>A0A834VFS0_SARSC</name>
<dbReference type="OrthoDB" id="6361347at2759"/>
<dbReference type="AlphaFoldDB" id="A0A834VFS0"/>
<proteinExistence type="predicted"/>